<dbReference type="Proteomes" id="UP000207683">
    <property type="component" value="Segment"/>
</dbReference>
<proteinExistence type="predicted"/>
<evidence type="ECO:0000313" key="1">
    <source>
        <dbReference type="EMBL" id="ADD25715.1"/>
    </source>
</evidence>
<dbReference type="RefSeq" id="YP_009140405.1">
    <property type="nucleotide sequence ID" value="NC_027120.1"/>
</dbReference>
<dbReference type="GeneID" id="24366519"/>
<dbReference type="OrthoDB" id="25951at10239"/>
<accession>D3W0E9</accession>
<dbReference type="KEGG" id="vg:24366519"/>
<dbReference type="EMBL" id="GQ403788">
    <property type="protein sequence ID" value="ADD25715.1"/>
    <property type="molecule type" value="Genomic_DNA"/>
</dbReference>
<keyword evidence="2" id="KW-1185">Reference proteome</keyword>
<sequence length="540" mass="60635">MKKAADNSLVLDCYLAPRDMRTAYFLQPHAVARKTRYGYFQAVNFEMSEDALSITTSKISTFTDLSDYQKGDFIACYLPDAPVVEMGIFGLTAKKAYYVGVIDSVEIVNQIGKPNILNCKEVLSVFDNDVMVTQMTGNSWESHVRTVAANNFYTYDRYVELQALTNPPSLAASWQHAYQLSGISMHRATGTSWRYDPTEPFTPTSFYKYMINGTKKYNVFYQVDGIQWNLPQKYPNNPNKDIFPKTDDAFGVEQFNLIDITLRRIDDSDAASYKIKDNTDDLFDWEFTTTVGTVECNAVRVLRLDSDGNSKAVTTVKDGQNVVSTQALKNTENRGFPYTSIGSPATAGAGVLNNNLDGLYYFITTRGEVIGNGVPMKNSAGVERWVAGNTDSWAGQLLFDVDDNTPDKIGTSQADNPKWFHRFDKYVQMPIKMKQIVVKTEDLGAQDPNGGDRPSYLARARDALQTAAYAHQFKIKVKMDSQLVDWQELYIGRAVNVTYKGVQYKSLVTGRQLKSGTNYITIILGHNRHKLGALLQEKLE</sequence>
<protein>
    <submittedName>
        <fullName evidence="1">Putative phage structural protein</fullName>
    </submittedName>
</protein>
<name>D3W0E9_9CAUD</name>
<evidence type="ECO:0000313" key="2">
    <source>
        <dbReference type="Proteomes" id="UP000207683"/>
    </source>
</evidence>
<organism evidence="1 2">
    <name type="scientific">Lactococcus phage 1358</name>
    <dbReference type="NCBI Taxonomy" id="741942"/>
    <lineage>
        <taxon>Viruses</taxon>
        <taxon>Duplodnaviria</taxon>
        <taxon>Heunggongvirae</taxon>
        <taxon>Uroviricota</taxon>
        <taxon>Caudoviricetes</taxon>
        <taxon>Whiteheadvirus</taxon>
        <taxon>Whiteheadvirus wv1358</taxon>
    </lineage>
</organism>
<reference evidence="1 2" key="1">
    <citation type="journal article" date="2010" name="Appl. Environ. Microbiol.">
        <title>Genome organization and characterization of the virulent lactococcal phage 1358 and its similarities to Listeria phages.</title>
        <authorList>
            <person name="Dupuis M.E."/>
            <person name="Moineau S."/>
        </authorList>
    </citation>
    <scope>NUCLEOTIDE SEQUENCE [LARGE SCALE GENOMIC DNA]</scope>
</reference>